<dbReference type="PROSITE" id="PS50405">
    <property type="entry name" value="GST_CTER"/>
    <property type="match status" value="1"/>
</dbReference>
<dbReference type="Gene3D" id="3.40.30.10">
    <property type="entry name" value="Glutaredoxin"/>
    <property type="match status" value="1"/>
</dbReference>
<sequence length="203" mass="23024">MKLYDSPVAPNPRRVRIFLAEKGVSVPKETVDLAKLEQKDPAFAEINPLQRIPVLELDSGEFLSETVAICRYFEEIQPDPPLFGRDPLEKARVEMWQRRAELEFFFPIAWAFRHSHPAMVEMEKPQIPELVALNRPRAVAFARFLDSELARRPFLAGDAFSIADITALVAADFAKPARIVFPDDLIHFARWRADVSARPSAAA</sequence>
<dbReference type="SFLD" id="SFLDS00019">
    <property type="entry name" value="Glutathione_Transferase_(cytos"/>
    <property type="match status" value="1"/>
</dbReference>
<evidence type="ECO:0000259" key="2">
    <source>
        <dbReference type="PROSITE" id="PS50405"/>
    </source>
</evidence>
<dbReference type="PANTHER" id="PTHR44051:SF8">
    <property type="entry name" value="GLUTATHIONE S-TRANSFERASE GSTA"/>
    <property type="match status" value="1"/>
</dbReference>
<dbReference type="CDD" id="cd03182">
    <property type="entry name" value="GST_C_GTT2_like"/>
    <property type="match status" value="1"/>
</dbReference>
<dbReference type="InterPro" id="IPR034346">
    <property type="entry name" value="Gtt2-like_C"/>
</dbReference>
<dbReference type="InterPro" id="IPR040079">
    <property type="entry name" value="Glutathione_S-Trfase"/>
</dbReference>
<reference evidence="3" key="1">
    <citation type="journal article" date="2022" name="ISME J.">
        <title>Identification of active gaseous-alkane degraders at natural gas seeps.</title>
        <authorList>
            <person name="Farhan Ul Haque M."/>
            <person name="Hernandez M."/>
            <person name="Crombie A.T."/>
            <person name="Murrell J.C."/>
        </authorList>
    </citation>
    <scope>NUCLEOTIDE SEQUENCE</scope>
    <source>
        <strain evidence="3">PC2</strain>
    </source>
</reference>
<keyword evidence="4" id="KW-1185">Reference proteome</keyword>
<dbReference type="InterPro" id="IPR036249">
    <property type="entry name" value="Thioredoxin-like_sf"/>
</dbReference>
<dbReference type="PANTHER" id="PTHR44051">
    <property type="entry name" value="GLUTATHIONE S-TRANSFERASE-RELATED"/>
    <property type="match status" value="1"/>
</dbReference>
<dbReference type="InterPro" id="IPR004046">
    <property type="entry name" value="GST_C"/>
</dbReference>
<gene>
    <name evidence="3" type="ORF">K2U94_18365</name>
</gene>
<dbReference type="CDD" id="cd03051">
    <property type="entry name" value="GST_N_GTT2_like"/>
    <property type="match status" value="1"/>
</dbReference>
<dbReference type="InterPro" id="IPR036282">
    <property type="entry name" value="Glutathione-S-Trfase_C_sf"/>
</dbReference>
<dbReference type="Gene3D" id="1.20.1050.10">
    <property type="match status" value="1"/>
</dbReference>
<name>A0ABS9ZAS0_9HYPH</name>
<feature type="domain" description="GST C-terminal" evidence="2">
    <location>
        <begin position="86"/>
        <end position="203"/>
    </location>
</feature>
<dbReference type="InterPro" id="IPR034345">
    <property type="entry name" value="Gtt2-like_N"/>
</dbReference>
<dbReference type="Pfam" id="PF00043">
    <property type="entry name" value="GST_C"/>
    <property type="match status" value="1"/>
</dbReference>
<feature type="domain" description="GST N-terminal" evidence="1">
    <location>
        <begin position="1"/>
        <end position="81"/>
    </location>
</feature>
<dbReference type="Proteomes" id="UP001139104">
    <property type="component" value="Unassembled WGS sequence"/>
</dbReference>
<dbReference type="PROSITE" id="PS50404">
    <property type="entry name" value="GST_NTER"/>
    <property type="match status" value="1"/>
</dbReference>
<dbReference type="SUPFAM" id="SSF47616">
    <property type="entry name" value="GST C-terminal domain-like"/>
    <property type="match status" value="1"/>
</dbReference>
<evidence type="ECO:0000259" key="1">
    <source>
        <dbReference type="PROSITE" id="PS50404"/>
    </source>
</evidence>
<dbReference type="InterPro" id="IPR004045">
    <property type="entry name" value="Glutathione_S-Trfase_N"/>
</dbReference>
<dbReference type="SFLD" id="SFLDG00358">
    <property type="entry name" value="Main_(cytGST)"/>
    <property type="match status" value="1"/>
</dbReference>
<dbReference type="EMBL" id="JAIVFP010000001">
    <property type="protein sequence ID" value="MCI4684708.1"/>
    <property type="molecule type" value="Genomic_DNA"/>
</dbReference>
<organism evidence="3 4">
    <name type="scientific">Candidatus Rhodoblastus alkanivorans</name>
    <dbReference type="NCBI Taxonomy" id="2954117"/>
    <lineage>
        <taxon>Bacteria</taxon>
        <taxon>Pseudomonadati</taxon>
        <taxon>Pseudomonadota</taxon>
        <taxon>Alphaproteobacteria</taxon>
        <taxon>Hyphomicrobiales</taxon>
        <taxon>Rhodoblastaceae</taxon>
        <taxon>Rhodoblastus</taxon>
    </lineage>
</organism>
<comment type="caution">
    <text evidence="3">The sequence shown here is derived from an EMBL/GenBank/DDBJ whole genome shotgun (WGS) entry which is preliminary data.</text>
</comment>
<accession>A0ABS9ZAS0</accession>
<dbReference type="InterPro" id="IPR010987">
    <property type="entry name" value="Glutathione-S-Trfase_C-like"/>
</dbReference>
<dbReference type="Pfam" id="PF13417">
    <property type="entry name" value="GST_N_3"/>
    <property type="match status" value="1"/>
</dbReference>
<protein>
    <submittedName>
        <fullName evidence="3">Glutathione S-transferase</fullName>
    </submittedName>
</protein>
<evidence type="ECO:0000313" key="3">
    <source>
        <dbReference type="EMBL" id="MCI4684708.1"/>
    </source>
</evidence>
<proteinExistence type="predicted"/>
<dbReference type="RefSeq" id="WP_243068594.1">
    <property type="nucleotide sequence ID" value="NZ_JAIVFK010000005.1"/>
</dbReference>
<evidence type="ECO:0000313" key="4">
    <source>
        <dbReference type="Proteomes" id="UP001139104"/>
    </source>
</evidence>
<dbReference type="SUPFAM" id="SSF52833">
    <property type="entry name" value="Thioredoxin-like"/>
    <property type="match status" value="1"/>
</dbReference>